<dbReference type="PROSITE" id="PS51101">
    <property type="entry name" value="PTS_EIIB_TYPE_4"/>
    <property type="match status" value="1"/>
</dbReference>
<reference evidence="9 10" key="1">
    <citation type="submission" date="2015-01" db="EMBL/GenBank/DDBJ databases">
        <title>Comparative genomics of the lactic acid bacteria isolated from the honey bee gut.</title>
        <authorList>
            <person name="Ellegaard K.M."/>
            <person name="Tamarit D."/>
            <person name="Javelind E."/>
            <person name="Olofsson T."/>
            <person name="Andersson S.G."/>
            <person name="Vasquez A."/>
        </authorList>
    </citation>
    <scope>NUCLEOTIDE SEQUENCE [LARGE SCALE GENOMIC DNA]</scope>
    <source>
        <strain evidence="9 10">Bin4</strain>
    </source>
</reference>
<evidence type="ECO:0000256" key="2">
    <source>
        <dbReference type="ARBA" id="ARBA00022448"/>
    </source>
</evidence>
<dbReference type="Proteomes" id="UP000033558">
    <property type="component" value="Unassembled WGS sequence"/>
</dbReference>
<name>A0A0F4LWQ1_9LACO</name>
<dbReference type="OrthoDB" id="9788818at2"/>
<evidence type="ECO:0000256" key="7">
    <source>
        <dbReference type="ARBA" id="ARBA00022777"/>
    </source>
</evidence>
<keyword evidence="7" id="KW-0418">Kinase</keyword>
<comment type="caution">
    <text evidence="9">The sequence shown here is derived from an EMBL/GenBank/DDBJ whole genome shotgun (WGS) entry which is preliminary data.</text>
</comment>
<evidence type="ECO:0000256" key="4">
    <source>
        <dbReference type="ARBA" id="ARBA00022597"/>
    </source>
</evidence>
<dbReference type="HOGENOM" id="CLU_116175_3_0_9"/>
<dbReference type="InterPro" id="IPR036667">
    <property type="entry name" value="PTS_IIB_sorbose-sp_sf"/>
</dbReference>
<evidence type="ECO:0000313" key="9">
    <source>
        <dbReference type="EMBL" id="KJY63207.1"/>
    </source>
</evidence>
<dbReference type="STRING" id="1218492.JG30_01150"/>
<evidence type="ECO:0000256" key="3">
    <source>
        <dbReference type="ARBA" id="ARBA00022490"/>
    </source>
</evidence>
<dbReference type="SUPFAM" id="SSF52728">
    <property type="entry name" value="PTS IIb component"/>
    <property type="match status" value="1"/>
</dbReference>
<dbReference type="GO" id="GO:0005737">
    <property type="term" value="C:cytoplasm"/>
    <property type="evidence" value="ECO:0007669"/>
    <property type="project" value="UniProtKB-SubCell"/>
</dbReference>
<dbReference type="GO" id="GO:0008982">
    <property type="term" value="F:protein-N(PI)-phosphohistidine-sugar phosphotransferase activity"/>
    <property type="evidence" value="ECO:0007669"/>
    <property type="project" value="InterPro"/>
</dbReference>
<keyword evidence="3" id="KW-0963">Cytoplasm</keyword>
<dbReference type="GO" id="GO:0009401">
    <property type="term" value="P:phosphoenolpyruvate-dependent sugar phosphotransferase system"/>
    <property type="evidence" value="ECO:0007669"/>
    <property type="project" value="UniProtKB-KW"/>
</dbReference>
<keyword evidence="5" id="KW-0808">Transferase</keyword>
<gene>
    <name evidence="9" type="ORF">JG30_01150</name>
</gene>
<comment type="subcellular location">
    <subcellularLocation>
        <location evidence="1">Cytoplasm</location>
    </subcellularLocation>
</comment>
<dbReference type="AlphaFoldDB" id="A0A0F4LWQ1"/>
<dbReference type="PATRIC" id="fig|1218492.5.peg.228"/>
<dbReference type="InterPro" id="IPR004720">
    <property type="entry name" value="PTS_IIB_sorbose-sp"/>
</dbReference>
<evidence type="ECO:0000313" key="10">
    <source>
        <dbReference type="Proteomes" id="UP000033558"/>
    </source>
</evidence>
<dbReference type="Pfam" id="PF03830">
    <property type="entry name" value="PTSIIB_sorb"/>
    <property type="match status" value="1"/>
</dbReference>
<dbReference type="Gene3D" id="3.40.35.10">
    <property type="entry name" value="Phosphotransferase system, sorbose subfamily IIB component"/>
    <property type="match status" value="1"/>
</dbReference>
<accession>A0A0F4LWQ1</accession>
<dbReference type="GO" id="GO:0016301">
    <property type="term" value="F:kinase activity"/>
    <property type="evidence" value="ECO:0007669"/>
    <property type="project" value="UniProtKB-KW"/>
</dbReference>
<keyword evidence="10" id="KW-1185">Reference proteome</keyword>
<proteinExistence type="predicted"/>
<sequence>MRNIVFTRVDDRLIHGEVVTAWVPAYRINHILVIDDAIASDQFQKRILKSLSPTNVRVTPLSVAQAGKYLQETFNEKERILLLSKSPIVYQQLVEQQVQLKEVNLGGMGIRGERKTFVKNVACDEQEIAAIKDLIAHNVHVFYQLVPEQRVIEVQDLV</sequence>
<evidence type="ECO:0000256" key="5">
    <source>
        <dbReference type="ARBA" id="ARBA00022679"/>
    </source>
</evidence>
<dbReference type="EMBL" id="JXJQ01000002">
    <property type="protein sequence ID" value="KJY63207.1"/>
    <property type="molecule type" value="Genomic_DNA"/>
</dbReference>
<feature type="domain" description="PTS EIIB type-4" evidence="8">
    <location>
        <begin position="1"/>
        <end position="158"/>
    </location>
</feature>
<organism evidence="9 10">
    <name type="scientific">Bombilactobacillus mellifer</name>
    <dbReference type="NCBI Taxonomy" id="1218492"/>
    <lineage>
        <taxon>Bacteria</taxon>
        <taxon>Bacillati</taxon>
        <taxon>Bacillota</taxon>
        <taxon>Bacilli</taxon>
        <taxon>Lactobacillales</taxon>
        <taxon>Lactobacillaceae</taxon>
        <taxon>Bombilactobacillus</taxon>
    </lineage>
</organism>
<dbReference type="RefSeq" id="WP_046315267.1">
    <property type="nucleotide sequence ID" value="NZ_JAMBKK010000008.1"/>
</dbReference>
<evidence type="ECO:0000259" key="8">
    <source>
        <dbReference type="PROSITE" id="PS51101"/>
    </source>
</evidence>
<keyword evidence="4" id="KW-0762">Sugar transport</keyword>
<protein>
    <submittedName>
        <fullName evidence="9">PTS Man IIB</fullName>
    </submittedName>
</protein>
<evidence type="ECO:0000256" key="6">
    <source>
        <dbReference type="ARBA" id="ARBA00022683"/>
    </source>
</evidence>
<evidence type="ECO:0000256" key="1">
    <source>
        <dbReference type="ARBA" id="ARBA00004496"/>
    </source>
</evidence>
<keyword evidence="2" id="KW-0813">Transport</keyword>
<keyword evidence="6" id="KW-0598">Phosphotransferase system</keyword>